<dbReference type="Proteomes" id="UP001642484">
    <property type="component" value="Unassembled WGS sequence"/>
</dbReference>
<evidence type="ECO:0000256" key="4">
    <source>
        <dbReference type="SAM" id="MobiDB-lite"/>
    </source>
</evidence>
<dbReference type="InterPro" id="IPR050134">
    <property type="entry name" value="NAD-dep_sirtuin_deacylases"/>
</dbReference>
<feature type="compositionally biased region" description="Basic residues" evidence="4">
    <location>
        <begin position="11"/>
        <end position="21"/>
    </location>
</feature>
<accession>A0ABP0P2Z3</accession>
<dbReference type="InterPro" id="IPR003000">
    <property type="entry name" value="Sirtuin"/>
</dbReference>
<evidence type="ECO:0000256" key="3">
    <source>
        <dbReference type="PROSITE-ProRule" id="PRU00236"/>
    </source>
</evidence>
<evidence type="ECO:0000256" key="1">
    <source>
        <dbReference type="ARBA" id="ARBA00022679"/>
    </source>
</evidence>
<protein>
    <recommendedName>
        <fullName evidence="5">Deacetylase sirtuin-type domain-containing protein</fullName>
    </recommendedName>
</protein>
<feature type="compositionally biased region" description="Low complexity" evidence="4">
    <location>
        <begin position="497"/>
        <end position="506"/>
    </location>
</feature>
<evidence type="ECO:0000313" key="6">
    <source>
        <dbReference type="EMBL" id="CAK9070380.1"/>
    </source>
</evidence>
<keyword evidence="2" id="KW-0520">NAD</keyword>
<dbReference type="Pfam" id="PF02146">
    <property type="entry name" value="SIR2"/>
    <property type="match status" value="1"/>
</dbReference>
<comment type="caution">
    <text evidence="6">The sequence shown here is derived from an EMBL/GenBank/DDBJ whole genome shotgun (WGS) entry which is preliminary data.</text>
</comment>
<name>A0ABP0P2Z3_9DINO</name>
<evidence type="ECO:0000256" key="2">
    <source>
        <dbReference type="ARBA" id="ARBA00023027"/>
    </source>
</evidence>
<dbReference type="PANTHER" id="PTHR11085">
    <property type="entry name" value="NAD-DEPENDENT PROTEIN DEACYLASE SIRTUIN-5, MITOCHONDRIAL-RELATED"/>
    <property type="match status" value="1"/>
</dbReference>
<dbReference type="InterPro" id="IPR029035">
    <property type="entry name" value="DHS-like_NAD/FAD-binding_dom"/>
</dbReference>
<gene>
    <name evidence="6" type="ORF">CCMP2556_LOCUS34614</name>
</gene>
<keyword evidence="7" id="KW-1185">Reference proteome</keyword>
<feature type="region of interest" description="Disordered" evidence="4">
    <location>
        <begin position="84"/>
        <end position="117"/>
    </location>
</feature>
<proteinExistence type="predicted"/>
<organism evidence="6 7">
    <name type="scientific">Durusdinium trenchii</name>
    <dbReference type="NCBI Taxonomy" id="1381693"/>
    <lineage>
        <taxon>Eukaryota</taxon>
        <taxon>Sar</taxon>
        <taxon>Alveolata</taxon>
        <taxon>Dinophyceae</taxon>
        <taxon>Suessiales</taxon>
        <taxon>Symbiodiniaceae</taxon>
        <taxon>Durusdinium</taxon>
    </lineage>
</organism>
<reference evidence="6 7" key="1">
    <citation type="submission" date="2024-02" db="EMBL/GenBank/DDBJ databases">
        <authorList>
            <person name="Chen Y."/>
            <person name="Shah S."/>
            <person name="Dougan E. K."/>
            <person name="Thang M."/>
            <person name="Chan C."/>
        </authorList>
    </citation>
    <scope>NUCLEOTIDE SEQUENCE [LARGE SCALE GENOMIC DNA]</scope>
</reference>
<feature type="domain" description="Deacetylase sirtuin-type" evidence="5">
    <location>
        <begin position="288"/>
        <end position="621"/>
    </location>
</feature>
<sequence>MPLPAEDASARPRRRHGRRQSRQPETSTLACGWSCSRALLIIAVLSTILLVASTYSQADASSLMSLYLQSAAADRFLGRPALEGRNATTDADRTISTPAPTTPAATSVPPQTTAAPVREPVATTRASGAPSTTLPTLQTTLQSSQADGPVMQVTDGSGRLGNNLAFILRHWAKEMNTGHFTALYFQEQELHVPAGGIIYAKLTHHVAVQFSITSKSVKELFEPKAVLQLSSSKLEGQRFCPEKSDKRQEGRPIYNFQGERCKGLSSVVCCRHSEDLAVYCVPASVLSMAAPSRLAAAAEHISKADALLICTGAGMGVDSGLGTFRGRNAGVWPPLKAMQMDFSEMSSPDWFDTDPRLAWAFWRFRHQAYTLGEPHRGYSLLAEWGNKMKYGLFSVTSNIDGHWDRTEGVGPAKVWERHGALTRMQCVEDDESIWPTDAKDLTSIEVPEWDLQAGDEVLALVAGAEVPAVVQEDGCSLAVDGEPVSAKAVRRKDGPDLLRSLPGSRLPRSREGKPARPNVLMFSDFGVNMRIISEQEQRFNAWLKELPESANLVIVEVGAGKAVPTIRFTSERIMGRFQGASLIRINWDDSDVGRHLQERSISIGGIGALEALTKINELLES</sequence>
<evidence type="ECO:0000259" key="5">
    <source>
        <dbReference type="PROSITE" id="PS50305"/>
    </source>
</evidence>
<feature type="region of interest" description="Disordered" evidence="4">
    <location>
        <begin position="1"/>
        <end position="27"/>
    </location>
</feature>
<dbReference type="InterPro" id="IPR026590">
    <property type="entry name" value="Ssirtuin_cat_dom"/>
</dbReference>
<dbReference type="EMBL" id="CAXAMN010022496">
    <property type="protein sequence ID" value="CAK9070380.1"/>
    <property type="molecule type" value="Genomic_DNA"/>
</dbReference>
<evidence type="ECO:0000313" key="7">
    <source>
        <dbReference type="Proteomes" id="UP001642484"/>
    </source>
</evidence>
<dbReference type="Gene3D" id="3.40.50.1220">
    <property type="entry name" value="TPP-binding domain"/>
    <property type="match status" value="1"/>
</dbReference>
<keyword evidence="1" id="KW-0808">Transferase</keyword>
<dbReference type="SUPFAM" id="SSF52467">
    <property type="entry name" value="DHS-like NAD/FAD-binding domain"/>
    <property type="match status" value="1"/>
</dbReference>
<feature type="region of interest" description="Disordered" evidence="4">
    <location>
        <begin position="495"/>
        <end position="515"/>
    </location>
</feature>
<dbReference type="PANTHER" id="PTHR11085:SF4">
    <property type="entry name" value="NAD-DEPENDENT PROTEIN DEACYLASE"/>
    <property type="match status" value="1"/>
</dbReference>
<comment type="caution">
    <text evidence="3">Lacks conserved residue(s) required for the propagation of feature annotation.</text>
</comment>
<dbReference type="PROSITE" id="PS50305">
    <property type="entry name" value="SIRTUIN"/>
    <property type="match status" value="1"/>
</dbReference>
<feature type="compositionally biased region" description="Low complexity" evidence="4">
    <location>
        <begin position="96"/>
        <end position="117"/>
    </location>
</feature>